<organism evidence="9 10">
    <name type="scientific">Paremcibacter congregatus</name>
    <dbReference type="NCBI Taxonomy" id="2043170"/>
    <lineage>
        <taxon>Bacteria</taxon>
        <taxon>Pseudomonadati</taxon>
        <taxon>Pseudomonadota</taxon>
        <taxon>Alphaproteobacteria</taxon>
        <taxon>Emcibacterales</taxon>
        <taxon>Emcibacteraceae</taxon>
        <taxon>Paremcibacter</taxon>
    </lineage>
</organism>
<reference evidence="9 10" key="1">
    <citation type="submission" date="2017-10" db="EMBL/GenBank/DDBJ databases">
        <title>Frigbacter circumglobatus gen. nov. sp. nov., isolated from sediment cultured in situ.</title>
        <authorList>
            <person name="Zhao Z."/>
        </authorList>
    </citation>
    <scope>NUCLEOTIDE SEQUENCE [LARGE SCALE GENOMIC DNA]</scope>
    <source>
        <strain evidence="9 10">ZYL</strain>
    </source>
</reference>
<dbReference type="AlphaFoldDB" id="A0A2G4YR79"/>
<sequence>MRCSPPTVTLGTAKRKKFKMNNIRVIKKDSRDALLTTLLADIMAGLSNAVATRDQASMLLSGGTSPGALYQMMAQQEFDWDKVWFGLSDERWVAPDHADSNEKLVHDTLLRQKAAAAHFIGLKSLEEDIVKGADLSNHALEDLPSPYDITLLGMGLDGHTASLFPDSPDTPAALAADALSLCHPIRRGAGETPRISMTRNALLNSGEIKLLIYGDEKWAVFEQARQQISNHQPVSHILNQTQTPVTLYWAP</sequence>
<evidence type="ECO:0000256" key="7">
    <source>
        <dbReference type="RuleBase" id="RU365095"/>
    </source>
</evidence>
<protein>
    <recommendedName>
        <fullName evidence="6 7">6-phosphogluconolactonase</fullName>
        <shortName evidence="7">6PGL</shortName>
        <ecNumber evidence="5 7">3.1.1.31</ecNumber>
    </recommendedName>
</protein>
<dbReference type="InterPro" id="IPR037171">
    <property type="entry name" value="NagB/RpiA_transferase-like"/>
</dbReference>
<comment type="pathway">
    <text evidence="3 7">Carbohydrate degradation; pentose phosphate pathway; D-ribulose 5-phosphate from D-glucose 6-phosphate (oxidative stage): step 2/3.</text>
</comment>
<name>A0A2G4YR79_9PROT</name>
<dbReference type="InterPro" id="IPR006148">
    <property type="entry name" value="Glc/Gal-6P_isomerase"/>
</dbReference>
<comment type="caution">
    <text evidence="9">The sequence shown here is derived from an EMBL/GenBank/DDBJ whole genome shotgun (WGS) entry which is preliminary data.</text>
</comment>
<evidence type="ECO:0000313" key="9">
    <source>
        <dbReference type="EMBL" id="PHZ84831.1"/>
    </source>
</evidence>
<accession>A0A2G4YR79</accession>
<dbReference type="InterPro" id="IPR005900">
    <property type="entry name" value="6-phosphogluconolactonase_DevB"/>
</dbReference>
<evidence type="ECO:0000256" key="6">
    <source>
        <dbReference type="ARBA" id="ARBA00020337"/>
    </source>
</evidence>
<dbReference type="EC" id="3.1.1.31" evidence="5 7"/>
<keyword evidence="7" id="KW-0378">Hydrolase</keyword>
<comment type="function">
    <text evidence="2 7">Hydrolysis of 6-phosphogluconolactone to 6-phosphogluconate.</text>
</comment>
<dbReference type="Proteomes" id="UP000229730">
    <property type="component" value="Unassembled WGS sequence"/>
</dbReference>
<proteinExistence type="inferred from homology"/>
<dbReference type="Gene3D" id="3.40.50.1360">
    <property type="match status" value="1"/>
</dbReference>
<evidence type="ECO:0000313" key="10">
    <source>
        <dbReference type="Proteomes" id="UP000229730"/>
    </source>
</evidence>
<evidence type="ECO:0000256" key="4">
    <source>
        <dbReference type="ARBA" id="ARBA00010662"/>
    </source>
</evidence>
<comment type="catalytic activity">
    <reaction evidence="1 7">
        <text>6-phospho-D-glucono-1,5-lactone + H2O = 6-phospho-D-gluconate + H(+)</text>
        <dbReference type="Rhea" id="RHEA:12556"/>
        <dbReference type="ChEBI" id="CHEBI:15377"/>
        <dbReference type="ChEBI" id="CHEBI:15378"/>
        <dbReference type="ChEBI" id="CHEBI:57955"/>
        <dbReference type="ChEBI" id="CHEBI:58759"/>
        <dbReference type="EC" id="3.1.1.31"/>
    </reaction>
</comment>
<keyword evidence="10" id="KW-1185">Reference proteome</keyword>
<dbReference type="Pfam" id="PF01182">
    <property type="entry name" value="Glucosamine_iso"/>
    <property type="match status" value="1"/>
</dbReference>
<evidence type="ECO:0000256" key="3">
    <source>
        <dbReference type="ARBA" id="ARBA00004961"/>
    </source>
</evidence>
<comment type="similarity">
    <text evidence="4 7">Belongs to the glucosamine/galactosamine-6-phosphate isomerase family. 6-phosphogluconolactonase subfamily.</text>
</comment>
<dbReference type="SUPFAM" id="SSF100950">
    <property type="entry name" value="NagB/RpiA/CoA transferase-like"/>
    <property type="match status" value="1"/>
</dbReference>
<dbReference type="PANTHER" id="PTHR11054">
    <property type="entry name" value="6-PHOSPHOGLUCONOLACTONASE"/>
    <property type="match status" value="1"/>
</dbReference>
<gene>
    <name evidence="7 9" type="primary">pgl</name>
    <name evidence="9" type="ORF">CRD36_08870</name>
</gene>
<dbReference type="InterPro" id="IPR039104">
    <property type="entry name" value="6PGL"/>
</dbReference>
<evidence type="ECO:0000256" key="2">
    <source>
        <dbReference type="ARBA" id="ARBA00002681"/>
    </source>
</evidence>
<dbReference type="CDD" id="cd01400">
    <property type="entry name" value="6PGL"/>
    <property type="match status" value="1"/>
</dbReference>
<dbReference type="UniPathway" id="UPA00115">
    <property type="reaction ID" value="UER00409"/>
</dbReference>
<evidence type="ECO:0000259" key="8">
    <source>
        <dbReference type="Pfam" id="PF01182"/>
    </source>
</evidence>
<evidence type="ECO:0000256" key="1">
    <source>
        <dbReference type="ARBA" id="ARBA00000832"/>
    </source>
</evidence>
<dbReference type="NCBIfam" id="TIGR01198">
    <property type="entry name" value="pgl"/>
    <property type="match status" value="1"/>
</dbReference>
<feature type="domain" description="Glucosamine/galactosamine-6-phosphate isomerase" evidence="8">
    <location>
        <begin position="30"/>
        <end position="241"/>
    </location>
</feature>
<dbReference type="GO" id="GO:0017057">
    <property type="term" value="F:6-phosphogluconolactonase activity"/>
    <property type="evidence" value="ECO:0007669"/>
    <property type="project" value="UniProtKB-UniRule"/>
</dbReference>
<dbReference type="PANTHER" id="PTHR11054:SF0">
    <property type="entry name" value="6-PHOSPHOGLUCONOLACTONASE"/>
    <property type="match status" value="1"/>
</dbReference>
<dbReference type="InParanoid" id="A0A2G4YR79"/>
<evidence type="ECO:0000256" key="5">
    <source>
        <dbReference type="ARBA" id="ARBA00013198"/>
    </source>
</evidence>
<dbReference type="GO" id="GO:0006098">
    <property type="term" value="P:pentose-phosphate shunt"/>
    <property type="evidence" value="ECO:0007669"/>
    <property type="project" value="UniProtKB-UniPathway"/>
</dbReference>
<dbReference type="GO" id="GO:0005975">
    <property type="term" value="P:carbohydrate metabolic process"/>
    <property type="evidence" value="ECO:0007669"/>
    <property type="project" value="UniProtKB-UniRule"/>
</dbReference>
<dbReference type="EMBL" id="PDEM01000020">
    <property type="protein sequence ID" value="PHZ84831.1"/>
    <property type="molecule type" value="Genomic_DNA"/>
</dbReference>